<accession>A0A511BTK8</accession>
<dbReference type="Proteomes" id="UP000321405">
    <property type="component" value="Unassembled WGS sequence"/>
</dbReference>
<evidence type="ECO:0008006" key="6">
    <source>
        <dbReference type="Google" id="ProtNLM"/>
    </source>
</evidence>
<proteinExistence type="predicted"/>
<keyword evidence="5" id="KW-1185">Reference proteome</keyword>
<protein>
    <recommendedName>
        <fullName evidence="6">Glycosyl transferase family 2</fullName>
    </recommendedName>
</protein>
<name>A0A511BTK8_9PROT</name>
<reference evidence="4 5" key="1">
    <citation type="submission" date="2019-07" db="EMBL/GenBank/DDBJ databases">
        <title>Whole genome shotgun sequence of Swaminathania salitolerans NBRC 104436.</title>
        <authorList>
            <person name="Hosoyama A."/>
            <person name="Uohara A."/>
            <person name="Ohji S."/>
            <person name="Ichikawa N."/>
        </authorList>
    </citation>
    <scope>NUCLEOTIDE SEQUENCE [LARGE SCALE GENOMIC DNA]</scope>
    <source>
        <strain evidence="4 5">NBRC 104436</strain>
    </source>
</reference>
<evidence type="ECO:0000313" key="4">
    <source>
        <dbReference type="EMBL" id="GEL01288.1"/>
    </source>
</evidence>
<comment type="subcellular location">
    <subcellularLocation>
        <location evidence="1">Membrane</location>
        <topology evidence="1">Single-pass membrane protein</topology>
    </subcellularLocation>
</comment>
<evidence type="ECO:0000256" key="1">
    <source>
        <dbReference type="ARBA" id="ARBA00004167"/>
    </source>
</evidence>
<dbReference type="GO" id="GO:0005737">
    <property type="term" value="C:cytoplasm"/>
    <property type="evidence" value="ECO:0007669"/>
    <property type="project" value="TreeGrafter"/>
</dbReference>
<sequence length="630" mass="71179">MSFESRLANGMRTLCHVSRVRTCHGTLLSLDVAGRELSHREGPESSGETLAFRFGNRTDLALLVRTDRPWPDMPAAFGRAGWVPGLRPLSIVALDHEAVAFKPWGSACFLSAEHNTGRVPENRTAISDWERFHFEPVQDFPTVEMRDFAALCAELCQSLGDPRGLLAVLLRFPPSFQPLMLALVLELVDERVRSSFVSLFTRRDGAGQDSVGGACRRLLDALPHGDWVAEALSALGEWEETRETRSIQRADARFDFFGFHENGLAESPYMQGGRLVSEARRRPEPRHALALLATARDEGLYLLEWIAHHRRIGVEQFFIYTNDLTDGSDHLLRLLAEAGEIVWIDNTGASPARINMQDKAYNHALNMVPELLDYRWCLVVDLDEVVLPSEHSDHMLPPLVAAREREGAEALAISWRVMTPNGHIEWQPGLSAERFVQTEHHPLIKSVFRTDRFTGAAAHHPTSRERRVVPFMTIDGEQHRTGDLTDHDINFIAQPTVNAMVCHYHVRSLEEYVWKFARGENDCNGVLTQKHFRYNNPGIFALFTERFSLGGTQPAAVLAGDIQREIRRLRSIPGVDAAVEEIETRFRAQSAAYVEQSDQLVQADDRIAPAVRARWSELVSLWRERRRSSL</sequence>
<keyword evidence="3" id="KW-1133">Transmembrane helix</keyword>
<evidence type="ECO:0000256" key="3">
    <source>
        <dbReference type="ARBA" id="ARBA00022989"/>
    </source>
</evidence>
<keyword evidence="3" id="KW-0472">Membrane</keyword>
<organism evidence="4 5">
    <name type="scientific">Swaminathania salitolerans</name>
    <dbReference type="NCBI Taxonomy" id="182838"/>
    <lineage>
        <taxon>Bacteria</taxon>
        <taxon>Pseudomonadati</taxon>
        <taxon>Pseudomonadota</taxon>
        <taxon>Alphaproteobacteria</taxon>
        <taxon>Acetobacterales</taxon>
        <taxon>Acetobacteraceae</taxon>
        <taxon>Swaminathania</taxon>
    </lineage>
</organism>
<dbReference type="GO" id="GO:0016757">
    <property type="term" value="F:glycosyltransferase activity"/>
    <property type="evidence" value="ECO:0007669"/>
    <property type="project" value="TreeGrafter"/>
</dbReference>
<dbReference type="RefSeq" id="WP_186807634.1">
    <property type="nucleotide sequence ID" value="NZ_BJVC01000001.1"/>
</dbReference>
<comment type="caution">
    <text evidence="4">The sequence shown here is derived from an EMBL/GenBank/DDBJ whole genome shotgun (WGS) entry which is preliminary data.</text>
</comment>
<keyword evidence="2" id="KW-0812">Transmembrane</keyword>
<dbReference type="Pfam" id="PF13704">
    <property type="entry name" value="Glyco_tranf_2_4"/>
    <property type="match status" value="1"/>
</dbReference>
<evidence type="ECO:0000313" key="5">
    <source>
        <dbReference type="Proteomes" id="UP000321405"/>
    </source>
</evidence>
<dbReference type="AlphaFoldDB" id="A0A511BTK8"/>
<gene>
    <name evidence="4" type="ORF">SSA02_04510</name>
</gene>
<dbReference type="GO" id="GO:0016020">
    <property type="term" value="C:membrane"/>
    <property type="evidence" value="ECO:0007669"/>
    <property type="project" value="UniProtKB-SubCell"/>
</dbReference>
<dbReference type="PANTHER" id="PTHR21461:SF69">
    <property type="entry name" value="GLYCOSYLTRANSFERASE FAMILY 92 PROTEIN"/>
    <property type="match status" value="1"/>
</dbReference>
<evidence type="ECO:0000256" key="2">
    <source>
        <dbReference type="ARBA" id="ARBA00022692"/>
    </source>
</evidence>
<dbReference type="PANTHER" id="PTHR21461">
    <property type="entry name" value="GLYCOSYLTRANSFERASE FAMILY 92 PROTEIN"/>
    <property type="match status" value="1"/>
</dbReference>
<dbReference type="EMBL" id="BJVC01000001">
    <property type="protein sequence ID" value="GEL01288.1"/>
    <property type="molecule type" value="Genomic_DNA"/>
</dbReference>